<dbReference type="AlphaFoldDB" id="A0A4V2SDR4"/>
<dbReference type="NCBIfam" id="TIGR01484">
    <property type="entry name" value="HAD-SF-IIB"/>
    <property type="match status" value="1"/>
</dbReference>
<dbReference type="Proteomes" id="UP000295711">
    <property type="component" value="Unassembled WGS sequence"/>
</dbReference>
<dbReference type="CDD" id="cd07516">
    <property type="entry name" value="HAD_Pase"/>
    <property type="match status" value="1"/>
</dbReference>
<dbReference type="EMBL" id="SLXA01000005">
    <property type="protein sequence ID" value="TCO84817.1"/>
    <property type="molecule type" value="Genomic_DNA"/>
</dbReference>
<dbReference type="OrthoDB" id="9781413at2"/>
<dbReference type="NCBIfam" id="TIGR00099">
    <property type="entry name" value="Cof-subfamily"/>
    <property type="match status" value="1"/>
</dbReference>
<protein>
    <recommendedName>
        <fullName evidence="3">Cof subfamily protein (Haloacid dehalogenase superfamily)/HAD superfamily hydrolase (TIGR01484 family)</fullName>
    </recommendedName>
</protein>
<dbReference type="Pfam" id="PF08282">
    <property type="entry name" value="Hydrolase_3"/>
    <property type="match status" value="1"/>
</dbReference>
<dbReference type="GO" id="GO:0005829">
    <property type="term" value="C:cytosol"/>
    <property type="evidence" value="ECO:0007669"/>
    <property type="project" value="TreeGrafter"/>
</dbReference>
<gene>
    <name evidence="1" type="ORF">EV212_10580</name>
</gene>
<accession>A0A4V2SDR4</accession>
<dbReference type="SFLD" id="SFLDG01144">
    <property type="entry name" value="C2.B.4:_PGP_Like"/>
    <property type="match status" value="1"/>
</dbReference>
<dbReference type="PROSITE" id="PS01229">
    <property type="entry name" value="COF_2"/>
    <property type="match status" value="1"/>
</dbReference>
<dbReference type="PANTHER" id="PTHR10000:SF8">
    <property type="entry name" value="HAD SUPERFAMILY HYDROLASE-LIKE, TYPE 3"/>
    <property type="match status" value="1"/>
</dbReference>
<evidence type="ECO:0008006" key="3">
    <source>
        <dbReference type="Google" id="ProtNLM"/>
    </source>
</evidence>
<dbReference type="GO" id="GO:0016791">
    <property type="term" value="F:phosphatase activity"/>
    <property type="evidence" value="ECO:0007669"/>
    <property type="project" value="TreeGrafter"/>
</dbReference>
<proteinExistence type="predicted"/>
<reference evidence="1 2" key="1">
    <citation type="submission" date="2019-03" db="EMBL/GenBank/DDBJ databases">
        <title>Genomic Encyclopedia of Type Strains, Phase IV (KMG-IV): sequencing the most valuable type-strain genomes for metagenomic binning, comparative biology and taxonomic classification.</title>
        <authorList>
            <person name="Goeker M."/>
        </authorList>
    </citation>
    <scope>NUCLEOTIDE SEQUENCE [LARGE SCALE GENOMIC DNA]</scope>
    <source>
        <strain evidence="1 2">DSM 28559</strain>
    </source>
</reference>
<organism evidence="1 2">
    <name type="scientific">Frisingicoccus caecimuris</name>
    <dbReference type="NCBI Taxonomy" id="1796636"/>
    <lineage>
        <taxon>Bacteria</taxon>
        <taxon>Bacillati</taxon>
        <taxon>Bacillota</taxon>
        <taxon>Clostridia</taxon>
        <taxon>Lachnospirales</taxon>
        <taxon>Lachnospiraceae</taxon>
        <taxon>Frisingicoccus</taxon>
    </lineage>
</organism>
<keyword evidence="2" id="KW-1185">Reference proteome</keyword>
<dbReference type="SUPFAM" id="SSF56784">
    <property type="entry name" value="HAD-like"/>
    <property type="match status" value="1"/>
</dbReference>
<dbReference type="GO" id="GO:0000287">
    <property type="term" value="F:magnesium ion binding"/>
    <property type="evidence" value="ECO:0007669"/>
    <property type="project" value="TreeGrafter"/>
</dbReference>
<dbReference type="SFLD" id="SFLDS00003">
    <property type="entry name" value="Haloacid_Dehalogenase"/>
    <property type="match status" value="1"/>
</dbReference>
<dbReference type="InterPro" id="IPR036412">
    <property type="entry name" value="HAD-like_sf"/>
</dbReference>
<dbReference type="InterPro" id="IPR000150">
    <property type="entry name" value="Cof"/>
</dbReference>
<dbReference type="RefSeq" id="WP_132090918.1">
    <property type="nucleotide sequence ID" value="NZ_JANKAQ010000007.1"/>
</dbReference>
<dbReference type="InterPro" id="IPR006379">
    <property type="entry name" value="HAD-SF_hydro_IIB"/>
</dbReference>
<evidence type="ECO:0000313" key="1">
    <source>
        <dbReference type="EMBL" id="TCO84817.1"/>
    </source>
</evidence>
<dbReference type="PANTHER" id="PTHR10000">
    <property type="entry name" value="PHOSPHOSERINE PHOSPHATASE"/>
    <property type="match status" value="1"/>
</dbReference>
<comment type="caution">
    <text evidence="1">The sequence shown here is derived from an EMBL/GenBank/DDBJ whole genome shotgun (WGS) entry which is preliminary data.</text>
</comment>
<sequence>MKYKMIALDLDGTLTDSKKEVSAHTRNVLIDIQKKGVVVVLATGRPINGALSISRELELDVYGGYILSFNGGIIQNCKTKEIIFQQKIPAAYIPKLGAASRRFQVPIVTYQGDDILTEDTTDKYVRLEAGINKMKIRELNNFSEEINFPVTKCLMVGDGWYLEQILPEMRKEFGHILNIFRSEPYFMEITPPGVDKAFGLEQLLEYTGIKREELICCGDGYNDISMIQFAGLGVAMENAQNDVKAVADIITDTNDDDGVAHIIEKYMKNR</sequence>
<dbReference type="SFLD" id="SFLDG01140">
    <property type="entry name" value="C2.B:_Phosphomannomutase_and_P"/>
    <property type="match status" value="1"/>
</dbReference>
<evidence type="ECO:0000313" key="2">
    <source>
        <dbReference type="Proteomes" id="UP000295711"/>
    </source>
</evidence>
<dbReference type="InterPro" id="IPR023214">
    <property type="entry name" value="HAD_sf"/>
</dbReference>
<name>A0A4V2SDR4_9FIRM</name>
<dbReference type="Gene3D" id="3.40.50.1000">
    <property type="entry name" value="HAD superfamily/HAD-like"/>
    <property type="match status" value="1"/>
</dbReference>
<dbReference type="Gene3D" id="3.30.1240.10">
    <property type="match status" value="1"/>
</dbReference>